<feature type="compositionally biased region" description="Polar residues" evidence="1">
    <location>
        <begin position="287"/>
        <end position="300"/>
    </location>
</feature>
<feature type="compositionally biased region" description="Low complexity" evidence="1">
    <location>
        <begin position="166"/>
        <end position="180"/>
    </location>
</feature>
<feature type="region of interest" description="Disordered" evidence="1">
    <location>
        <begin position="272"/>
        <end position="317"/>
    </location>
</feature>
<feature type="compositionally biased region" description="Low complexity" evidence="1">
    <location>
        <begin position="95"/>
        <end position="108"/>
    </location>
</feature>
<feature type="compositionally biased region" description="Low complexity" evidence="1">
    <location>
        <begin position="272"/>
        <end position="286"/>
    </location>
</feature>
<dbReference type="EMBL" id="BPQB01000028">
    <property type="protein sequence ID" value="GJE92809.1"/>
    <property type="molecule type" value="Genomic_DNA"/>
</dbReference>
<feature type="region of interest" description="Disordered" evidence="1">
    <location>
        <begin position="86"/>
        <end position="207"/>
    </location>
</feature>
<feature type="region of interest" description="Disordered" evidence="1">
    <location>
        <begin position="225"/>
        <end position="253"/>
    </location>
</feature>
<accession>A0A9P3GFK9</accession>
<feature type="compositionally biased region" description="Basic and acidic residues" evidence="1">
    <location>
        <begin position="225"/>
        <end position="240"/>
    </location>
</feature>
<name>A0A9P3GFK9_9APHY</name>
<organism evidence="2 3">
    <name type="scientific">Phanerochaete sordida</name>
    <dbReference type="NCBI Taxonomy" id="48140"/>
    <lineage>
        <taxon>Eukaryota</taxon>
        <taxon>Fungi</taxon>
        <taxon>Dikarya</taxon>
        <taxon>Basidiomycota</taxon>
        <taxon>Agaricomycotina</taxon>
        <taxon>Agaricomycetes</taxon>
        <taxon>Polyporales</taxon>
        <taxon>Phanerochaetaceae</taxon>
        <taxon>Phanerochaete</taxon>
    </lineage>
</organism>
<gene>
    <name evidence="2" type="ORF">PsYK624_089660</name>
</gene>
<dbReference type="OrthoDB" id="3067719at2759"/>
<feature type="compositionally biased region" description="Low complexity" evidence="1">
    <location>
        <begin position="244"/>
        <end position="253"/>
    </location>
</feature>
<proteinExistence type="predicted"/>
<keyword evidence="3" id="KW-1185">Reference proteome</keyword>
<evidence type="ECO:0000313" key="2">
    <source>
        <dbReference type="EMBL" id="GJE92809.1"/>
    </source>
</evidence>
<protein>
    <submittedName>
        <fullName evidence="2">Uncharacterized protein</fullName>
    </submittedName>
</protein>
<feature type="compositionally biased region" description="Basic and acidic residues" evidence="1">
    <location>
        <begin position="123"/>
        <end position="132"/>
    </location>
</feature>
<feature type="region of interest" description="Disordered" evidence="1">
    <location>
        <begin position="30"/>
        <end position="69"/>
    </location>
</feature>
<evidence type="ECO:0000313" key="3">
    <source>
        <dbReference type="Proteomes" id="UP000703269"/>
    </source>
</evidence>
<evidence type="ECO:0000256" key="1">
    <source>
        <dbReference type="SAM" id="MobiDB-lite"/>
    </source>
</evidence>
<dbReference type="AlphaFoldDB" id="A0A9P3GFK9"/>
<dbReference type="Proteomes" id="UP000703269">
    <property type="component" value="Unassembled WGS sequence"/>
</dbReference>
<reference evidence="2 3" key="1">
    <citation type="submission" date="2021-08" db="EMBL/GenBank/DDBJ databases">
        <title>Draft Genome Sequence of Phanerochaete sordida strain YK-624.</title>
        <authorList>
            <person name="Mori T."/>
            <person name="Dohra H."/>
            <person name="Suzuki T."/>
            <person name="Kawagishi H."/>
            <person name="Hirai H."/>
        </authorList>
    </citation>
    <scope>NUCLEOTIDE SEQUENCE [LARGE SCALE GENOMIC DNA]</scope>
    <source>
        <strain evidence="2 3">YK-624</strain>
    </source>
</reference>
<sequence>MPRPPSRSEKLLRDTLRRAEEQDRILALQALPSPSLFGATQPAHGFHSPPPSGRRARRHTSSSFTTENSLDAFAYCDTGACYSDEEEANEDARKPSLLRTPSTSSSSSGNTQGYFPRVPLPRHHSDEPEGRRRTTMRSPRESVFPEDLEEQMSTSSARTQLHRSPRSAPSVSRSSFSQSPHASHAHSTSRSPADPAERSPCGCQPATLTPHEAVLRNKLEGVLRGAKIQEERRRSRERGGYHTGSSGSMASSRNMSGEGDWFFAAAESTSPTSLTYSTRTRSSTTPGNYQRSPSMASQVLRSPASAEAPLTPPPTPPFNARIAAAQCKAMDGYVSFADIQGLGMPDGEVDQFDEDEMKRKGGWLKWLPINHARRDRSETR</sequence>
<comment type="caution">
    <text evidence="2">The sequence shown here is derived from an EMBL/GenBank/DDBJ whole genome shotgun (WGS) entry which is preliminary data.</text>
</comment>